<sequence length="594" mass="65215">MSNSFEVGPSQSSTSAASTSQQDVRLSLEPVHIYADPDSDADHNLLPSTHSILVSFEREPKLADITADGTNIFVNRKPASARLSEDVHRLWAERGDFSRFRTTDLSLNKKRSRNSSPSPTPSSISFDDDDDNHAGEKLGEKAKKDARSEQGEDLLRKSGDKVGGTIQETKFVELRNKVLGNLDLAHFNSIHAHQLLGIFSHLTNPANREQEFVLDPLAISLSRTSLNVSTAARRHLGHYGGGQDKMEEEEDEEEDEYDQDPSSAGYALRQAKREMQATDEYKQTKLTQFKVVLETKRKSIRNAADLLSCAAQELRMGQGANRERWRSLIGLHGRGWGLTPGRPLLDVERFGVSVNEDDEEEEGVQEEGSQSDKIAGDSADVIDGGEKGEVKKSKRGGNVGKEKKKPAGLQGFGTPIITSDGKVKEEGARDAWIGFGLPEAPIELRRRSIAYWADLPSSSSSFSSSSGGSLSKQEVRAKLVFPDRMHRRLRVRFVLWPSSTPSAMNVAGGEQAWSKGERWEWSSDVPESTASQEETEATAAEAKSEVVVVGQVLDQELQKASREASDELVFGDVVAQARLLPPAFGVRLTSSSQT</sequence>
<feature type="region of interest" description="Disordered" evidence="1">
    <location>
        <begin position="235"/>
        <end position="263"/>
    </location>
</feature>
<feature type="region of interest" description="Disordered" evidence="1">
    <location>
        <begin position="108"/>
        <end position="160"/>
    </location>
</feature>
<proteinExistence type="predicted"/>
<feature type="compositionally biased region" description="Acidic residues" evidence="1">
    <location>
        <begin position="246"/>
        <end position="259"/>
    </location>
</feature>
<feature type="compositionally biased region" description="Low complexity" evidence="1">
    <location>
        <begin position="527"/>
        <end position="541"/>
    </location>
</feature>
<feature type="compositionally biased region" description="Low complexity" evidence="1">
    <location>
        <begin position="10"/>
        <end position="22"/>
    </location>
</feature>
<protein>
    <submittedName>
        <fullName evidence="2">Uncharacterized protein</fullName>
    </submittedName>
</protein>
<feature type="region of interest" description="Disordered" evidence="1">
    <location>
        <begin position="520"/>
        <end position="541"/>
    </location>
</feature>
<accession>A0A077QYS6</accession>
<feature type="region of interest" description="Disordered" evidence="1">
    <location>
        <begin position="354"/>
        <end position="418"/>
    </location>
</feature>
<feature type="compositionally biased region" description="Basic and acidic residues" evidence="1">
    <location>
        <begin position="132"/>
        <end position="160"/>
    </location>
</feature>
<feature type="region of interest" description="Disordered" evidence="1">
    <location>
        <begin position="1"/>
        <end position="24"/>
    </location>
</feature>
<evidence type="ECO:0000313" key="2">
    <source>
        <dbReference type="EMBL" id="CDI55320.1"/>
    </source>
</evidence>
<dbReference type="EMBL" id="HG529645">
    <property type="protein sequence ID" value="CDI55320.1"/>
    <property type="molecule type" value="Genomic_DNA"/>
</dbReference>
<reference evidence="2" key="1">
    <citation type="journal article" date="2014" name="Genome Biol. Evol.">
        <title>Gene Loss Rather Than Gene Gain Is Associated with a Host Jump from Monocots to Dicots in the Smut Fungus Melanopsichium pennsylvanicum.</title>
        <authorList>
            <person name="Sharma R."/>
            <person name="Mishra B."/>
            <person name="Runge F."/>
            <person name="Thines M."/>
        </authorList>
    </citation>
    <scope>NUCLEOTIDE SEQUENCE</scope>
    <source>
        <strain evidence="2">4</strain>
    </source>
</reference>
<feature type="compositionally biased region" description="Acidic residues" evidence="1">
    <location>
        <begin position="355"/>
        <end position="365"/>
    </location>
</feature>
<evidence type="ECO:0000256" key="1">
    <source>
        <dbReference type="SAM" id="MobiDB-lite"/>
    </source>
</evidence>
<organism evidence="2">
    <name type="scientific">Melanopsichium pennsylvanicum 4</name>
    <dbReference type="NCBI Taxonomy" id="1398559"/>
    <lineage>
        <taxon>Eukaryota</taxon>
        <taxon>Fungi</taxon>
        <taxon>Dikarya</taxon>
        <taxon>Basidiomycota</taxon>
        <taxon>Ustilaginomycotina</taxon>
        <taxon>Ustilaginomycetes</taxon>
        <taxon>Ustilaginales</taxon>
        <taxon>Ustilaginaceae</taxon>
        <taxon>Melanopsichium</taxon>
    </lineage>
</organism>
<dbReference type="AlphaFoldDB" id="A0A077QYS6"/>
<name>A0A077QYS6_9BASI</name>
<feature type="compositionally biased region" description="Low complexity" evidence="1">
    <location>
        <begin position="115"/>
        <end position="125"/>
    </location>
</feature>